<protein>
    <submittedName>
        <fullName evidence="1">Uncharacterized protein</fullName>
    </submittedName>
</protein>
<sequence>MVATLWKMSKNLTLLEISAIKNLAIERDKYHNPSDCLKVR</sequence>
<name>A0A0A9CAW6_ARUDO</name>
<proteinExistence type="predicted"/>
<reference evidence="1" key="2">
    <citation type="journal article" date="2015" name="Data Brief">
        <title>Shoot transcriptome of the giant reed, Arundo donax.</title>
        <authorList>
            <person name="Barrero R.A."/>
            <person name="Guerrero F.D."/>
            <person name="Moolhuijzen P."/>
            <person name="Goolsby J.A."/>
            <person name="Tidwell J."/>
            <person name="Bellgard S.E."/>
            <person name="Bellgard M.I."/>
        </authorList>
    </citation>
    <scope>NUCLEOTIDE SEQUENCE</scope>
    <source>
        <tissue evidence="1">Shoot tissue taken approximately 20 cm above the soil surface</tissue>
    </source>
</reference>
<dbReference type="EMBL" id="GBRH01229283">
    <property type="protein sequence ID" value="JAD68612.1"/>
    <property type="molecule type" value="Transcribed_RNA"/>
</dbReference>
<accession>A0A0A9CAW6</accession>
<reference evidence="1" key="1">
    <citation type="submission" date="2014-09" db="EMBL/GenBank/DDBJ databases">
        <authorList>
            <person name="Magalhaes I.L.F."/>
            <person name="Oliveira U."/>
            <person name="Santos F.R."/>
            <person name="Vidigal T.H.D.A."/>
            <person name="Brescovit A.D."/>
            <person name="Santos A.J."/>
        </authorList>
    </citation>
    <scope>NUCLEOTIDE SEQUENCE</scope>
    <source>
        <tissue evidence="1">Shoot tissue taken approximately 20 cm above the soil surface</tissue>
    </source>
</reference>
<organism evidence="1">
    <name type="scientific">Arundo donax</name>
    <name type="common">Giant reed</name>
    <name type="synonym">Donax arundinaceus</name>
    <dbReference type="NCBI Taxonomy" id="35708"/>
    <lineage>
        <taxon>Eukaryota</taxon>
        <taxon>Viridiplantae</taxon>
        <taxon>Streptophyta</taxon>
        <taxon>Embryophyta</taxon>
        <taxon>Tracheophyta</taxon>
        <taxon>Spermatophyta</taxon>
        <taxon>Magnoliopsida</taxon>
        <taxon>Liliopsida</taxon>
        <taxon>Poales</taxon>
        <taxon>Poaceae</taxon>
        <taxon>PACMAD clade</taxon>
        <taxon>Arundinoideae</taxon>
        <taxon>Arundineae</taxon>
        <taxon>Arundo</taxon>
    </lineage>
</organism>
<dbReference type="AlphaFoldDB" id="A0A0A9CAW6"/>
<evidence type="ECO:0000313" key="1">
    <source>
        <dbReference type="EMBL" id="JAD68612.1"/>
    </source>
</evidence>